<keyword evidence="1" id="KW-0805">Transcription regulation</keyword>
<dbReference type="InterPro" id="IPR019888">
    <property type="entry name" value="Tscrpt_reg_AsnC-like"/>
</dbReference>
<dbReference type="RefSeq" id="WP_275118381.1">
    <property type="nucleotide sequence ID" value="NZ_JAOTPO010000006.1"/>
</dbReference>
<dbReference type="InterPro" id="IPR036388">
    <property type="entry name" value="WH-like_DNA-bd_sf"/>
</dbReference>
<organism evidence="5 6">
    <name type="scientific">Alkalihalobacterium chitinilyticum</name>
    <dbReference type="NCBI Taxonomy" id="2980103"/>
    <lineage>
        <taxon>Bacteria</taxon>
        <taxon>Bacillati</taxon>
        <taxon>Bacillota</taxon>
        <taxon>Bacilli</taxon>
        <taxon>Bacillales</taxon>
        <taxon>Bacillaceae</taxon>
        <taxon>Alkalihalobacterium</taxon>
    </lineage>
</organism>
<accession>A0ABT5VF29</accession>
<sequence length="147" mass="16719">MRDIDDLDKSILKLLSKDGRMSFTEIASQLEVTEKTVRTRYRTLVDQGILEVVGVVNPISLGLKVSAILQLGVESQKLNDVMEKMMSYKEVRHVSLITGEYQLLMQVNVKTYDDLTLFLKDLNTLSGINKSNVMVQLEVNKNTFEIH</sequence>
<dbReference type="CDD" id="cd00090">
    <property type="entry name" value="HTH_ARSR"/>
    <property type="match status" value="1"/>
</dbReference>
<dbReference type="SUPFAM" id="SSF46785">
    <property type="entry name" value="Winged helix' DNA-binding domain"/>
    <property type="match status" value="1"/>
</dbReference>
<dbReference type="EMBL" id="JAOTPO010000006">
    <property type="protein sequence ID" value="MDE5413761.1"/>
    <property type="molecule type" value="Genomic_DNA"/>
</dbReference>
<dbReference type="PANTHER" id="PTHR30154">
    <property type="entry name" value="LEUCINE-RESPONSIVE REGULATORY PROTEIN"/>
    <property type="match status" value="1"/>
</dbReference>
<evidence type="ECO:0000313" key="6">
    <source>
        <dbReference type="Proteomes" id="UP001148125"/>
    </source>
</evidence>
<name>A0ABT5VF29_9BACI</name>
<dbReference type="Gene3D" id="3.30.70.920">
    <property type="match status" value="1"/>
</dbReference>
<dbReference type="InterPro" id="IPR000485">
    <property type="entry name" value="AsnC-type_HTH_dom"/>
</dbReference>
<keyword evidence="6" id="KW-1185">Reference proteome</keyword>
<dbReference type="PROSITE" id="PS50956">
    <property type="entry name" value="HTH_ASNC_2"/>
    <property type="match status" value="1"/>
</dbReference>
<comment type="caution">
    <text evidence="5">The sequence shown here is derived from an EMBL/GenBank/DDBJ whole genome shotgun (WGS) entry which is preliminary data.</text>
</comment>
<dbReference type="InterPro" id="IPR036390">
    <property type="entry name" value="WH_DNA-bd_sf"/>
</dbReference>
<dbReference type="InterPro" id="IPR011991">
    <property type="entry name" value="ArsR-like_HTH"/>
</dbReference>
<dbReference type="SMART" id="SM00344">
    <property type="entry name" value="HTH_ASNC"/>
    <property type="match status" value="1"/>
</dbReference>
<dbReference type="InterPro" id="IPR011008">
    <property type="entry name" value="Dimeric_a/b-barrel"/>
</dbReference>
<protein>
    <submittedName>
        <fullName evidence="5">Lrp/AsnC family transcriptional regulator</fullName>
    </submittedName>
</protein>
<proteinExistence type="predicted"/>
<evidence type="ECO:0000313" key="5">
    <source>
        <dbReference type="EMBL" id="MDE5413761.1"/>
    </source>
</evidence>
<dbReference type="PRINTS" id="PR00033">
    <property type="entry name" value="HTHASNC"/>
</dbReference>
<feature type="domain" description="HTH asnC-type" evidence="4">
    <location>
        <begin position="4"/>
        <end position="64"/>
    </location>
</feature>
<dbReference type="Pfam" id="PF13404">
    <property type="entry name" value="HTH_AsnC-type"/>
    <property type="match status" value="1"/>
</dbReference>
<evidence type="ECO:0000256" key="1">
    <source>
        <dbReference type="ARBA" id="ARBA00023015"/>
    </source>
</evidence>
<dbReference type="PANTHER" id="PTHR30154:SF34">
    <property type="entry name" value="TRANSCRIPTIONAL REGULATOR AZLB"/>
    <property type="match status" value="1"/>
</dbReference>
<evidence type="ECO:0000259" key="4">
    <source>
        <dbReference type="PROSITE" id="PS50956"/>
    </source>
</evidence>
<dbReference type="SUPFAM" id="SSF54909">
    <property type="entry name" value="Dimeric alpha+beta barrel"/>
    <property type="match status" value="1"/>
</dbReference>
<keyword evidence="3" id="KW-0804">Transcription</keyword>
<dbReference type="Gene3D" id="1.10.10.10">
    <property type="entry name" value="Winged helix-like DNA-binding domain superfamily/Winged helix DNA-binding domain"/>
    <property type="match status" value="1"/>
</dbReference>
<keyword evidence="2" id="KW-0238">DNA-binding</keyword>
<gene>
    <name evidence="5" type="ORF">N7Z68_10220</name>
</gene>
<dbReference type="InterPro" id="IPR019887">
    <property type="entry name" value="Tscrpt_reg_AsnC/Lrp_C"/>
</dbReference>
<dbReference type="Pfam" id="PF01037">
    <property type="entry name" value="AsnC_trans_reg"/>
    <property type="match status" value="1"/>
</dbReference>
<evidence type="ECO:0000256" key="3">
    <source>
        <dbReference type="ARBA" id="ARBA00023163"/>
    </source>
</evidence>
<evidence type="ECO:0000256" key="2">
    <source>
        <dbReference type="ARBA" id="ARBA00023125"/>
    </source>
</evidence>
<dbReference type="Proteomes" id="UP001148125">
    <property type="component" value="Unassembled WGS sequence"/>
</dbReference>
<reference evidence="5" key="1">
    <citation type="submission" date="2024-05" db="EMBL/GenBank/DDBJ databases">
        <title>Alkalihalobacillus sp. strain MEB203 novel alkaliphilic bacterium from Lonar Lake, India.</title>
        <authorList>
            <person name="Joshi A."/>
            <person name="Thite S."/>
            <person name="Mengade P."/>
        </authorList>
    </citation>
    <scope>NUCLEOTIDE SEQUENCE</scope>
    <source>
        <strain evidence="5">MEB 203</strain>
    </source>
</reference>